<dbReference type="PANTHER" id="PTHR30290">
    <property type="entry name" value="PERIPLASMIC BINDING COMPONENT OF ABC TRANSPORTER"/>
    <property type="match status" value="1"/>
</dbReference>
<dbReference type="SUPFAM" id="SSF53850">
    <property type="entry name" value="Periplasmic binding protein-like II"/>
    <property type="match status" value="1"/>
</dbReference>
<dbReference type="HOGENOM" id="CLU_017028_8_4_0"/>
<dbReference type="eggNOG" id="COG0747">
    <property type="taxonomic scope" value="Bacteria"/>
</dbReference>
<evidence type="ECO:0000256" key="1">
    <source>
        <dbReference type="ARBA" id="ARBA00005695"/>
    </source>
</evidence>
<evidence type="ECO:0000256" key="2">
    <source>
        <dbReference type="ARBA" id="ARBA00022448"/>
    </source>
</evidence>
<sequence length="575" mass="65074">MKKLFVLLAVFLVAAMIVAVEPEYAIEDFNGKPGGTLYLSTTSGPKTLNPFWSQETSSSDIIDYFSDSLFNSDNKGMPTVPALATKWWFSDDGKTVFFQIRKGIVWSDGEPFTIEDVYWTFTKVALVEGMTANGPGGAMDANDQLPVVEIVDDYTISFTWSVPNVWGFKWVGYTGILPKHVLEEAVENGKFSEAWTVADIDKIVGMGPFLPVEYTEGVRVVLERNPNYYRFDKNGVRLPYLDKVVYLIVPDLNTELLKFEAGEIDLYGPTAENFPRIKEQAEEKGWVVGVGGPALGSQFIAFNWVTKDPVKREWFRNEHFRKAFVYMLDRGTLIETLYNGLGSPLYGPVSPSSGFYYPEIEKFAYKYSIIRARLELKKGGFSWNANGELVDKDGNVVEFNLMTNAGNNVREAIGNILVDSAKKLGMKINFTPIQFNTLVQKLLTPDYEAIIIGLTGSVDPGSGWNVWRLDGGLHFWNYSPELRPDTVPEEIWWSPDWEKRIDEIFRIQTSAVDEQERYNLFAEFQMICAEHMPLVYTVAQNYLYALKGNIHLANPEPNPAAGMLWKVYGIWKEGE</sequence>
<organism evidence="5 6">
    <name type="scientific">Kosmotoga olearia (strain ATCC BAA-1733 / DSM 21960 / TBF 19.5.1)</name>
    <dbReference type="NCBI Taxonomy" id="521045"/>
    <lineage>
        <taxon>Bacteria</taxon>
        <taxon>Thermotogati</taxon>
        <taxon>Thermotogota</taxon>
        <taxon>Thermotogae</taxon>
        <taxon>Kosmotogales</taxon>
        <taxon>Kosmotogaceae</taxon>
        <taxon>Kosmotoga</taxon>
    </lineage>
</organism>
<accession>C5CEG1</accession>
<dbReference type="PIRSF" id="PIRSF002741">
    <property type="entry name" value="MppA"/>
    <property type="match status" value="1"/>
</dbReference>
<gene>
    <name evidence="5" type="ordered locus">Kole_1511</name>
</gene>
<evidence type="ECO:0000313" key="6">
    <source>
        <dbReference type="Proteomes" id="UP000002382"/>
    </source>
</evidence>
<dbReference type="GO" id="GO:0015833">
    <property type="term" value="P:peptide transport"/>
    <property type="evidence" value="ECO:0007669"/>
    <property type="project" value="TreeGrafter"/>
</dbReference>
<name>C5CEG1_KOSOT</name>
<dbReference type="EMBL" id="CP001634">
    <property type="protein sequence ID" value="ACR80201.1"/>
    <property type="molecule type" value="Genomic_DNA"/>
</dbReference>
<keyword evidence="2" id="KW-0813">Transport</keyword>
<dbReference type="PANTHER" id="PTHR30290:SF9">
    <property type="entry name" value="OLIGOPEPTIDE-BINDING PROTEIN APPA"/>
    <property type="match status" value="1"/>
</dbReference>
<keyword evidence="6" id="KW-1185">Reference proteome</keyword>
<evidence type="ECO:0000313" key="5">
    <source>
        <dbReference type="EMBL" id="ACR80201.1"/>
    </source>
</evidence>
<dbReference type="InterPro" id="IPR030678">
    <property type="entry name" value="Peptide/Ni-bd"/>
</dbReference>
<reference evidence="5 6" key="2">
    <citation type="journal article" date="2011" name="J. Bacteriol.">
        <title>Genome Sequence of Kosmotoga olearia Strain TBF 19.5.1, a Thermophilic Bacterium with a Wide Growth Temperature Range, Isolated from the Troll B Oil Platform in the North Sea.</title>
        <authorList>
            <person name="Swithers K.S."/>
            <person name="Dipippo J.L."/>
            <person name="Bruce D.C."/>
            <person name="Detter C."/>
            <person name="Tapia R."/>
            <person name="Han S."/>
            <person name="Goodwin L.A."/>
            <person name="Han J."/>
            <person name="Woyke T."/>
            <person name="Pitluck S."/>
            <person name="Pennacchio L."/>
            <person name="Nolan M."/>
            <person name="Mikhailova N."/>
            <person name="Land M.L."/>
            <person name="Nesbo C.L."/>
            <person name="Gogarten J.P."/>
            <person name="Noll K.M."/>
        </authorList>
    </citation>
    <scope>NUCLEOTIDE SEQUENCE [LARGE SCALE GENOMIC DNA]</scope>
    <source>
        <strain evidence="6">ATCC BAA-1733 / DSM 21960 / TBF 19.5.1</strain>
    </source>
</reference>
<dbReference type="Gene3D" id="3.10.105.10">
    <property type="entry name" value="Dipeptide-binding Protein, Domain 3"/>
    <property type="match status" value="1"/>
</dbReference>
<feature type="domain" description="Solute-binding protein family 5" evidence="4">
    <location>
        <begin position="80"/>
        <end position="461"/>
    </location>
</feature>
<reference evidence="5 6" key="1">
    <citation type="submission" date="2009-06" db="EMBL/GenBank/DDBJ databases">
        <title>Complete sequence of Thermotogales bacterium TBF 19.5.1.</title>
        <authorList>
            <consortium name="US DOE Joint Genome Institute"/>
            <person name="Lucas S."/>
            <person name="Copeland A."/>
            <person name="Lapidus A."/>
            <person name="Glavina del Rio T."/>
            <person name="Tice H."/>
            <person name="Bruce D."/>
            <person name="Goodwin L."/>
            <person name="Pitluck S."/>
            <person name="Chertkov O."/>
            <person name="Brettin T."/>
            <person name="Detter J.C."/>
            <person name="Han C."/>
            <person name="Schmutz J."/>
            <person name="Larimer F."/>
            <person name="Land M."/>
            <person name="Hauser L."/>
            <person name="Kyrpides N."/>
            <person name="Ovchinnikova G."/>
            <person name="Noll K."/>
        </authorList>
    </citation>
    <scope>NUCLEOTIDE SEQUENCE [LARGE SCALE GENOMIC DNA]</scope>
    <source>
        <strain evidence="6">ATCC BAA-1733 / DSM 21960 / TBF 19.5.1</strain>
    </source>
</reference>
<dbReference type="Proteomes" id="UP000002382">
    <property type="component" value="Chromosome"/>
</dbReference>
<comment type="similarity">
    <text evidence="1">Belongs to the bacterial solute-binding protein 5 family.</text>
</comment>
<evidence type="ECO:0000256" key="3">
    <source>
        <dbReference type="ARBA" id="ARBA00022729"/>
    </source>
</evidence>
<dbReference type="InterPro" id="IPR039424">
    <property type="entry name" value="SBP_5"/>
</dbReference>
<dbReference type="AlphaFoldDB" id="C5CEG1"/>
<protein>
    <submittedName>
        <fullName evidence="5">Extracellular solute-binding protein family 5</fullName>
    </submittedName>
</protein>
<keyword evidence="3" id="KW-0732">Signal</keyword>
<dbReference type="Pfam" id="PF00496">
    <property type="entry name" value="SBP_bac_5"/>
    <property type="match status" value="1"/>
</dbReference>
<dbReference type="InterPro" id="IPR000914">
    <property type="entry name" value="SBP_5_dom"/>
</dbReference>
<dbReference type="CDD" id="cd08500">
    <property type="entry name" value="PBP2_NikA_DppA_OppA_like_4"/>
    <property type="match status" value="1"/>
</dbReference>
<dbReference type="Gene3D" id="3.40.190.10">
    <property type="entry name" value="Periplasmic binding protein-like II"/>
    <property type="match status" value="1"/>
</dbReference>
<evidence type="ECO:0000259" key="4">
    <source>
        <dbReference type="Pfam" id="PF00496"/>
    </source>
</evidence>
<dbReference type="GO" id="GO:0042597">
    <property type="term" value="C:periplasmic space"/>
    <property type="evidence" value="ECO:0007669"/>
    <property type="project" value="UniProtKB-ARBA"/>
</dbReference>
<dbReference type="GO" id="GO:1904680">
    <property type="term" value="F:peptide transmembrane transporter activity"/>
    <property type="evidence" value="ECO:0007669"/>
    <property type="project" value="TreeGrafter"/>
</dbReference>
<dbReference type="OrthoDB" id="9772924at2"/>
<dbReference type="STRING" id="521045.Kole_1511"/>
<dbReference type="GO" id="GO:0043190">
    <property type="term" value="C:ATP-binding cassette (ABC) transporter complex"/>
    <property type="evidence" value="ECO:0007669"/>
    <property type="project" value="InterPro"/>
</dbReference>
<proteinExistence type="inferred from homology"/>
<dbReference type="KEGG" id="kol:Kole_1511"/>